<comment type="catalytic activity">
    <reaction evidence="4 7">
        <text>uridine(38/39/40) in tRNA = pseudouridine(38/39/40) in tRNA</text>
        <dbReference type="Rhea" id="RHEA:22376"/>
        <dbReference type="Rhea" id="RHEA-COMP:10085"/>
        <dbReference type="Rhea" id="RHEA-COMP:10087"/>
        <dbReference type="ChEBI" id="CHEBI:65314"/>
        <dbReference type="ChEBI" id="CHEBI:65315"/>
        <dbReference type="EC" id="5.4.99.12"/>
    </reaction>
</comment>
<dbReference type="GO" id="GO:0031119">
    <property type="term" value="P:tRNA pseudouridine synthesis"/>
    <property type="evidence" value="ECO:0007669"/>
    <property type="project" value="UniProtKB-UniRule"/>
</dbReference>
<dbReference type="Gene3D" id="3.30.70.580">
    <property type="entry name" value="Pseudouridine synthase I, catalytic domain, N-terminal subdomain"/>
    <property type="match status" value="1"/>
</dbReference>
<dbReference type="Pfam" id="PF01416">
    <property type="entry name" value="PseudoU_synth_1"/>
    <property type="match status" value="2"/>
</dbReference>
<gene>
    <name evidence="4 9" type="primary">truA</name>
    <name evidence="9" type="ORF">NYP16_03125</name>
</gene>
<evidence type="ECO:0000256" key="7">
    <source>
        <dbReference type="RuleBase" id="RU003792"/>
    </source>
</evidence>
<comment type="caution">
    <text evidence="9">The sequence shown here is derived from an EMBL/GenBank/DDBJ whole genome shotgun (WGS) entry which is preliminary data.</text>
</comment>
<dbReference type="SUPFAM" id="SSF55120">
    <property type="entry name" value="Pseudouridine synthase"/>
    <property type="match status" value="1"/>
</dbReference>
<keyword evidence="10" id="KW-1185">Reference proteome</keyword>
<comment type="function">
    <text evidence="4">Formation of pseudouridine at positions 38, 39 and 40 in the anticodon stem and loop of transfer RNAs.</text>
</comment>
<evidence type="ECO:0000313" key="9">
    <source>
        <dbReference type="EMBL" id="MDA5192951.1"/>
    </source>
</evidence>
<proteinExistence type="inferred from homology"/>
<evidence type="ECO:0000256" key="1">
    <source>
        <dbReference type="ARBA" id="ARBA00009375"/>
    </source>
</evidence>
<keyword evidence="3 4" id="KW-0413">Isomerase</keyword>
<dbReference type="InterPro" id="IPR020095">
    <property type="entry name" value="PsdUridine_synth_TruA_C"/>
</dbReference>
<organism evidence="9 10">
    <name type="scientific">Govanella unica</name>
    <dbReference type="NCBI Taxonomy" id="2975056"/>
    <lineage>
        <taxon>Bacteria</taxon>
        <taxon>Pseudomonadati</taxon>
        <taxon>Pseudomonadota</taxon>
        <taxon>Alphaproteobacteria</taxon>
        <taxon>Emcibacterales</taxon>
        <taxon>Govanellaceae</taxon>
        <taxon>Govanella</taxon>
    </lineage>
</organism>
<evidence type="ECO:0000256" key="4">
    <source>
        <dbReference type="HAMAP-Rule" id="MF_00171"/>
    </source>
</evidence>
<name>A0A9X3TVX2_9PROT</name>
<dbReference type="AlphaFoldDB" id="A0A9X3TVX2"/>
<feature type="active site" description="Nucleophile" evidence="4 5">
    <location>
        <position position="52"/>
    </location>
</feature>
<dbReference type="GO" id="GO:0160147">
    <property type="term" value="F:tRNA pseudouridine(38-40) synthase activity"/>
    <property type="evidence" value="ECO:0007669"/>
    <property type="project" value="UniProtKB-EC"/>
</dbReference>
<sequence length="264" mass="29572">MPRYKLDIEFDGSRFVGWQAQLNGASVQSTLETAIFKFCGEKVRLQAAGRTDAGVHALGMVAHVDLLKAQKVERIEGALNFYLIDQGVVVLSATEMVGDFHARFTCIRRHYTYRIISRRTPLALDHGKAWHVRRELDVAAMHEAAQRLVGHYDFTTFRDLQCQATSPWKTLEYLDVEQRGAEIFIHTGSRSFLHRQVRSMVGTLSLVGEGKWTADDVSRALEAKDRRACGPTAPAHGLYFVAADYAEGGEMDCRVKPGNDKSVE</sequence>
<dbReference type="PANTHER" id="PTHR11142:SF0">
    <property type="entry name" value="TRNA PSEUDOURIDINE SYNTHASE-LIKE 1"/>
    <property type="match status" value="1"/>
</dbReference>
<dbReference type="EC" id="5.4.99.12" evidence="4"/>
<evidence type="ECO:0000259" key="8">
    <source>
        <dbReference type="Pfam" id="PF01416"/>
    </source>
</evidence>
<evidence type="ECO:0000256" key="5">
    <source>
        <dbReference type="PIRSR" id="PIRSR001430-1"/>
    </source>
</evidence>
<evidence type="ECO:0000256" key="6">
    <source>
        <dbReference type="PIRSR" id="PIRSR001430-2"/>
    </source>
</evidence>
<evidence type="ECO:0000256" key="2">
    <source>
        <dbReference type="ARBA" id="ARBA00022694"/>
    </source>
</evidence>
<dbReference type="Gene3D" id="3.30.70.660">
    <property type="entry name" value="Pseudouridine synthase I, catalytic domain, C-terminal subdomain"/>
    <property type="match status" value="1"/>
</dbReference>
<dbReference type="FunFam" id="3.30.70.580:FF:000001">
    <property type="entry name" value="tRNA pseudouridine synthase A"/>
    <property type="match status" value="1"/>
</dbReference>
<feature type="domain" description="Pseudouridine synthase I TruA alpha/beta" evidence="8">
    <location>
        <begin position="144"/>
        <end position="245"/>
    </location>
</feature>
<evidence type="ECO:0000256" key="3">
    <source>
        <dbReference type="ARBA" id="ARBA00023235"/>
    </source>
</evidence>
<dbReference type="Proteomes" id="UP001141619">
    <property type="component" value="Unassembled WGS sequence"/>
</dbReference>
<dbReference type="PANTHER" id="PTHR11142">
    <property type="entry name" value="PSEUDOURIDYLATE SYNTHASE"/>
    <property type="match status" value="1"/>
</dbReference>
<dbReference type="NCBIfam" id="TIGR00071">
    <property type="entry name" value="hisT_truA"/>
    <property type="match status" value="1"/>
</dbReference>
<comment type="similarity">
    <text evidence="1 4 7">Belongs to the tRNA pseudouridine synthase TruA family.</text>
</comment>
<dbReference type="PIRSF" id="PIRSF001430">
    <property type="entry name" value="tRNA_psdUrid_synth"/>
    <property type="match status" value="1"/>
</dbReference>
<dbReference type="EMBL" id="JANWOI010000001">
    <property type="protein sequence ID" value="MDA5192951.1"/>
    <property type="molecule type" value="Genomic_DNA"/>
</dbReference>
<dbReference type="CDD" id="cd02570">
    <property type="entry name" value="PseudoU_synth_EcTruA"/>
    <property type="match status" value="1"/>
</dbReference>
<keyword evidence="2 4" id="KW-0819">tRNA processing</keyword>
<reference evidence="9" key="1">
    <citation type="submission" date="2022-08" db="EMBL/GenBank/DDBJ databases">
        <authorList>
            <person name="Vandamme P."/>
            <person name="Hettiarachchi A."/>
            <person name="Peeters C."/>
            <person name="Cnockaert M."/>
            <person name="Carlier A."/>
        </authorList>
    </citation>
    <scope>NUCLEOTIDE SEQUENCE</scope>
    <source>
        <strain evidence="9">LMG 31809</strain>
    </source>
</reference>
<comment type="subunit">
    <text evidence="4">Homodimer.</text>
</comment>
<dbReference type="RefSeq" id="WP_274942652.1">
    <property type="nucleotide sequence ID" value="NZ_JANWOI010000001.1"/>
</dbReference>
<dbReference type="InterPro" id="IPR020094">
    <property type="entry name" value="TruA/RsuA/RluB/E/F_N"/>
</dbReference>
<feature type="binding site" evidence="4 6">
    <location>
        <position position="111"/>
    </location>
    <ligand>
        <name>substrate</name>
    </ligand>
</feature>
<dbReference type="InterPro" id="IPR020097">
    <property type="entry name" value="PsdUridine_synth_TruA_a/b_dom"/>
</dbReference>
<accession>A0A9X3TVX2</accession>
<evidence type="ECO:0000313" key="10">
    <source>
        <dbReference type="Proteomes" id="UP001141619"/>
    </source>
</evidence>
<protein>
    <recommendedName>
        <fullName evidence="4">tRNA pseudouridine synthase A</fullName>
        <ecNumber evidence="4">5.4.99.12</ecNumber>
    </recommendedName>
    <alternativeName>
        <fullName evidence="4">tRNA pseudouridine(38-40) synthase</fullName>
    </alternativeName>
    <alternativeName>
        <fullName evidence="4">tRNA pseudouridylate synthase I</fullName>
    </alternativeName>
    <alternativeName>
        <fullName evidence="4">tRNA-uridine isomerase I</fullName>
    </alternativeName>
</protein>
<reference evidence="9" key="2">
    <citation type="journal article" date="2023" name="Syst. Appl. Microbiol.">
        <title>Govania unica gen. nov., sp. nov., a rare biosphere bacterium that represents a novel family in the class Alphaproteobacteria.</title>
        <authorList>
            <person name="Vandamme P."/>
            <person name="Peeters C."/>
            <person name="Hettiarachchi A."/>
            <person name="Cnockaert M."/>
            <person name="Carlier A."/>
        </authorList>
    </citation>
    <scope>NUCLEOTIDE SEQUENCE</scope>
    <source>
        <strain evidence="9">LMG 31809</strain>
    </source>
</reference>
<dbReference type="InterPro" id="IPR001406">
    <property type="entry name" value="PsdUridine_synth_TruA"/>
</dbReference>
<dbReference type="HAMAP" id="MF_00171">
    <property type="entry name" value="TruA"/>
    <property type="match status" value="1"/>
</dbReference>
<dbReference type="GO" id="GO:0003723">
    <property type="term" value="F:RNA binding"/>
    <property type="evidence" value="ECO:0007669"/>
    <property type="project" value="InterPro"/>
</dbReference>
<dbReference type="InterPro" id="IPR020103">
    <property type="entry name" value="PsdUridine_synth_cat_dom_sf"/>
</dbReference>
<feature type="domain" description="Pseudouridine synthase I TruA alpha/beta" evidence="8">
    <location>
        <begin position="9"/>
        <end position="104"/>
    </location>
</feature>
<comment type="caution">
    <text evidence="4">Lacks conserved residue(s) required for the propagation of feature annotation.</text>
</comment>